<comment type="caution">
    <text evidence="1">The sequence shown here is derived from an EMBL/GenBank/DDBJ whole genome shotgun (WGS) entry which is preliminary data.</text>
</comment>
<accession>A0A6L7EY88</accession>
<proteinExistence type="predicted"/>
<name>A0A6L7EY88_9ACTN</name>
<evidence type="ECO:0000313" key="1">
    <source>
        <dbReference type="EMBL" id="MXG88412.1"/>
    </source>
</evidence>
<dbReference type="AlphaFoldDB" id="A0A6L7EY88"/>
<organism evidence="1 2">
    <name type="scientific">Nocardioides flavescens</name>
    <dbReference type="NCBI Taxonomy" id="2691959"/>
    <lineage>
        <taxon>Bacteria</taxon>
        <taxon>Bacillati</taxon>
        <taxon>Actinomycetota</taxon>
        <taxon>Actinomycetes</taxon>
        <taxon>Propionibacteriales</taxon>
        <taxon>Nocardioidaceae</taxon>
        <taxon>Nocardioides</taxon>
    </lineage>
</organism>
<sequence>MNGNVAGGVTTAELGRDFGVNRRMVQRKLRGMGVRMYGSPLTAGEIAEAAPGCTPVDSRSPRSLIGRRGQKDDPLYKVRRTLLPGVEYLTEGQHQRLRTYVSVADPER</sequence>
<evidence type="ECO:0000313" key="2">
    <source>
        <dbReference type="Proteomes" id="UP000473325"/>
    </source>
</evidence>
<gene>
    <name evidence="1" type="ORF">GRQ65_02475</name>
</gene>
<reference evidence="1 2" key="1">
    <citation type="submission" date="2019-12" db="EMBL/GenBank/DDBJ databases">
        <authorList>
            <person name="Kun Z."/>
        </authorList>
    </citation>
    <scope>NUCLEOTIDE SEQUENCE [LARGE SCALE GENOMIC DNA]</scope>
    <source>
        <strain evidence="1 2">YIM 123512</strain>
    </source>
</reference>
<dbReference type="Proteomes" id="UP000473325">
    <property type="component" value="Unassembled WGS sequence"/>
</dbReference>
<keyword evidence="2" id="KW-1185">Reference proteome</keyword>
<protein>
    <submittedName>
        <fullName evidence="1">Uncharacterized protein</fullName>
    </submittedName>
</protein>
<dbReference type="EMBL" id="WUEK01000001">
    <property type="protein sequence ID" value="MXG88412.1"/>
    <property type="molecule type" value="Genomic_DNA"/>
</dbReference>